<accession>A0A975PAG6</accession>
<dbReference type="InterPro" id="IPR050483">
    <property type="entry name" value="CoA-transferase_III_domain"/>
</dbReference>
<evidence type="ECO:0000256" key="1">
    <source>
        <dbReference type="ARBA" id="ARBA00022679"/>
    </source>
</evidence>
<dbReference type="InterPro" id="IPR003673">
    <property type="entry name" value="CoA-Trfase_fam_III"/>
</dbReference>
<dbReference type="RefSeq" id="WP_215505466.1">
    <property type="nucleotide sequence ID" value="NZ_CP076363.1"/>
</dbReference>
<evidence type="ECO:0000313" key="3">
    <source>
        <dbReference type="Proteomes" id="UP000679352"/>
    </source>
</evidence>
<dbReference type="Proteomes" id="UP000679352">
    <property type="component" value="Plasmid p2"/>
</dbReference>
<keyword evidence="2" id="KW-0614">Plasmid</keyword>
<name>A0A975PAG6_9RHOB</name>
<gene>
    <name evidence="2" type="ORF">KM031_19030</name>
</gene>
<dbReference type="GO" id="GO:0008410">
    <property type="term" value="F:CoA-transferase activity"/>
    <property type="evidence" value="ECO:0007669"/>
    <property type="project" value="TreeGrafter"/>
</dbReference>
<dbReference type="InterPro" id="IPR023606">
    <property type="entry name" value="CoA-Trfase_III_dom_1_sf"/>
</dbReference>
<dbReference type="Gene3D" id="3.30.1540.10">
    <property type="entry name" value="formyl-coa transferase, domain 3"/>
    <property type="match status" value="1"/>
</dbReference>
<protein>
    <submittedName>
        <fullName evidence="2">CoA transferase</fullName>
    </submittedName>
</protein>
<keyword evidence="1 2" id="KW-0808">Transferase</keyword>
<dbReference type="SUPFAM" id="SSF89796">
    <property type="entry name" value="CoA-transferase family III (CaiB/BaiF)"/>
    <property type="match status" value="1"/>
</dbReference>
<dbReference type="AlphaFoldDB" id="A0A975PAG6"/>
<dbReference type="EMBL" id="CP076363">
    <property type="protein sequence ID" value="QWK92740.1"/>
    <property type="molecule type" value="Genomic_DNA"/>
</dbReference>
<dbReference type="PANTHER" id="PTHR48207">
    <property type="entry name" value="SUCCINATE--HYDROXYMETHYLGLUTARATE COA-TRANSFERASE"/>
    <property type="match status" value="1"/>
</dbReference>
<dbReference type="PANTHER" id="PTHR48207:SF3">
    <property type="entry name" value="SUCCINATE--HYDROXYMETHYLGLUTARATE COA-TRANSFERASE"/>
    <property type="match status" value="1"/>
</dbReference>
<reference evidence="2" key="1">
    <citation type="submission" date="2021-06" db="EMBL/GenBank/DDBJ databases">
        <authorList>
            <person name="Lee C.-S."/>
            <person name="Jin L."/>
        </authorList>
    </citation>
    <scope>NUCLEOTIDE SEQUENCE</scope>
    <source>
        <strain evidence="2">Con5</strain>
        <plasmid evidence="2">p2</plasmid>
    </source>
</reference>
<dbReference type="Gene3D" id="3.40.50.10540">
    <property type="entry name" value="Crotonobetainyl-coa:carnitine coa-transferase, domain 1"/>
    <property type="match status" value="1"/>
</dbReference>
<proteinExistence type="predicted"/>
<evidence type="ECO:0000313" key="2">
    <source>
        <dbReference type="EMBL" id="QWK92740.1"/>
    </source>
</evidence>
<dbReference type="Pfam" id="PF02515">
    <property type="entry name" value="CoA_transf_3"/>
    <property type="match status" value="1"/>
</dbReference>
<keyword evidence="3" id="KW-1185">Reference proteome</keyword>
<sequence length="402" mass="41761">MKPLSGVRILDLTRVLAGPFCTAILADLGAEVIKVEPPAGDDYRHVGPFKEGESALFALNNRGKKSIVLDLKSPEARDIALQLAAVSDVVIENFRPGVADRLGIGPKALHAANPALIFASISGFGQSGPLAEMPAYDVVVQAMSGWMDSTGEEGGGPLRTGEAIGDIAAGLYAAVGILAALVGRGRAAPEAQTGVQIDIAMLDCLVSMLPTSHALHHYAGVKVQRTGNRHPLSTPFGAFKSADNAVIIAVLGARQFAQLAKLMGDETIASDPRFASDELRTRHEPELRALIERWTSQFPTEVLVAELLAQGIPAAPILSLAEVLETPHAAMRDLVSPVPHHSLGTSPVAGQPLRFNGVKPVAVQGAPALGGDTRAVLEGLGLTATQISGLFAAGIVKGADLA</sequence>
<organism evidence="2 3">
    <name type="scientific">Gemmobacter fulvus</name>
    <dbReference type="NCBI Taxonomy" id="2840474"/>
    <lineage>
        <taxon>Bacteria</taxon>
        <taxon>Pseudomonadati</taxon>
        <taxon>Pseudomonadota</taxon>
        <taxon>Alphaproteobacteria</taxon>
        <taxon>Rhodobacterales</taxon>
        <taxon>Paracoccaceae</taxon>
        <taxon>Gemmobacter</taxon>
    </lineage>
</organism>
<geneLocation type="plasmid" evidence="2 3">
    <name>p2</name>
</geneLocation>
<dbReference type="KEGG" id="gfu:KM031_19030"/>
<dbReference type="InterPro" id="IPR044855">
    <property type="entry name" value="CoA-Trfase_III_dom3_sf"/>
</dbReference>